<dbReference type="STRING" id="647171.MetfoDRAFT_0420"/>
<feature type="transmembrane region" description="Helical" evidence="17">
    <location>
        <begin position="277"/>
        <end position="296"/>
    </location>
</feature>
<evidence type="ECO:0000256" key="4">
    <source>
        <dbReference type="ARBA" id="ARBA00004922"/>
    </source>
</evidence>
<evidence type="ECO:0000256" key="16">
    <source>
        <dbReference type="ARBA" id="ARBA00034066"/>
    </source>
</evidence>
<dbReference type="GO" id="GO:0004576">
    <property type="term" value="F:oligosaccharyl transferase activity"/>
    <property type="evidence" value="ECO:0007669"/>
    <property type="project" value="InterPro"/>
</dbReference>
<evidence type="ECO:0000256" key="1">
    <source>
        <dbReference type="ARBA" id="ARBA00001936"/>
    </source>
</evidence>
<feature type="domain" description="Oligosaccharyl transferase STT3 N-terminal" evidence="18">
    <location>
        <begin position="40"/>
        <end position="434"/>
    </location>
</feature>
<dbReference type="InterPro" id="IPR003674">
    <property type="entry name" value="Oligo_trans_STT3"/>
</dbReference>
<keyword evidence="13 17" id="KW-0472">Membrane</keyword>
<comment type="caution">
    <text evidence="19">The sequence shown here is derived from an EMBL/GenBank/DDBJ whole genome shotgun (WGS) entry which is preliminary data.</text>
</comment>
<keyword evidence="12 17" id="KW-1133">Transmembrane helix</keyword>
<dbReference type="AlphaFoldDB" id="H1KX97"/>
<feature type="transmembrane region" description="Helical" evidence="17">
    <location>
        <begin position="101"/>
        <end position="121"/>
    </location>
</feature>
<dbReference type="Pfam" id="PF02516">
    <property type="entry name" value="STT3"/>
    <property type="match status" value="1"/>
</dbReference>
<dbReference type="EC" id="2.4.99.21" evidence="6"/>
<keyword evidence="11" id="KW-0460">Magnesium</keyword>
<keyword evidence="7" id="KW-0328">Glycosyltransferase</keyword>
<dbReference type="OrthoDB" id="82393at2157"/>
<comment type="similarity">
    <text evidence="5">Belongs to the STT3 family.</text>
</comment>
<dbReference type="PANTHER" id="PTHR13872:SF1">
    <property type="entry name" value="DOLICHYL-DIPHOSPHOOLIGOSACCHARIDE--PROTEIN GLYCOSYLTRANSFERASE SUBUNIT STT3B"/>
    <property type="match status" value="1"/>
</dbReference>
<protein>
    <recommendedName>
        <fullName evidence="6">dolichyl-phosphooligosaccharide-protein glycotransferase</fullName>
        <ecNumber evidence="6">2.4.99.21</ecNumber>
    </recommendedName>
    <alternativeName>
        <fullName evidence="15">Oligosaccharyl transferase</fullName>
    </alternativeName>
</protein>
<reference evidence="19 20" key="1">
    <citation type="submission" date="2011-09" db="EMBL/GenBank/DDBJ databases">
        <title>The draft genome of Methanotorris formicicus Mc-S-70.</title>
        <authorList>
            <consortium name="US DOE Joint Genome Institute (JGI-PGF)"/>
            <person name="Lucas S."/>
            <person name="Han J."/>
            <person name="Lapidus A."/>
            <person name="Cheng J.-F."/>
            <person name="Goodwin L."/>
            <person name="Pitluck S."/>
            <person name="Peters L."/>
            <person name="Land M.L."/>
            <person name="Hauser L."/>
            <person name="Sieprawska-Lupa M."/>
            <person name="Takai K."/>
            <person name="Miyazaki J."/>
            <person name="Whitman W."/>
            <person name="Woyke T.J."/>
        </authorList>
    </citation>
    <scope>NUCLEOTIDE SEQUENCE [LARGE SCALE GENOMIC DNA]</scope>
    <source>
        <strain evidence="19 20">Mc-S-70</strain>
    </source>
</reference>
<feature type="transmembrane region" description="Helical" evidence="17">
    <location>
        <begin position="12"/>
        <end position="29"/>
    </location>
</feature>
<feature type="transmembrane region" description="Helical" evidence="17">
    <location>
        <begin position="78"/>
        <end position="94"/>
    </location>
</feature>
<proteinExistence type="inferred from homology"/>
<evidence type="ECO:0000256" key="9">
    <source>
        <dbReference type="ARBA" id="ARBA00022692"/>
    </source>
</evidence>
<evidence type="ECO:0000313" key="20">
    <source>
        <dbReference type="Proteomes" id="UP000003706"/>
    </source>
</evidence>
<organism evidence="19 20">
    <name type="scientific">Methanotorris formicicus Mc-S-70</name>
    <dbReference type="NCBI Taxonomy" id="647171"/>
    <lineage>
        <taxon>Archaea</taxon>
        <taxon>Methanobacteriati</taxon>
        <taxon>Methanobacteriota</taxon>
        <taxon>Methanomada group</taxon>
        <taxon>Methanococci</taxon>
        <taxon>Methanococcales</taxon>
        <taxon>Methanocaldococcaceae</taxon>
        <taxon>Methanotorris</taxon>
    </lineage>
</organism>
<evidence type="ECO:0000256" key="3">
    <source>
        <dbReference type="ARBA" id="ARBA00004651"/>
    </source>
</evidence>
<keyword evidence="9 17" id="KW-0812">Transmembrane</keyword>
<comment type="catalytic activity">
    <reaction evidence="16">
        <text>an archaeal dolichyl phosphooligosaccharide + [protein]-L-asparagine = an archaeal dolichyl phosphate + a glycoprotein with the oligosaccharide chain attached by N-beta-D-glycosyl linkage to a protein L-asparagine.</text>
        <dbReference type="EC" id="2.4.99.21"/>
    </reaction>
</comment>
<dbReference type="RefSeq" id="WP_007043866.1">
    <property type="nucleotide sequence ID" value="NZ_AGJL01000007.1"/>
</dbReference>
<evidence type="ECO:0000256" key="5">
    <source>
        <dbReference type="ARBA" id="ARBA00010810"/>
    </source>
</evidence>
<evidence type="ECO:0000256" key="11">
    <source>
        <dbReference type="ARBA" id="ARBA00022842"/>
    </source>
</evidence>
<keyword evidence="14" id="KW-0464">Manganese</keyword>
<comment type="cofactor">
    <cofactor evidence="1">
        <name>Mn(2+)</name>
        <dbReference type="ChEBI" id="CHEBI:29035"/>
    </cofactor>
</comment>
<keyword evidence="10" id="KW-0479">Metal-binding</keyword>
<evidence type="ECO:0000313" key="19">
    <source>
        <dbReference type="EMBL" id="EHP88528.1"/>
    </source>
</evidence>
<dbReference type="UniPathway" id="UPA00378"/>
<evidence type="ECO:0000256" key="14">
    <source>
        <dbReference type="ARBA" id="ARBA00023211"/>
    </source>
</evidence>
<feature type="transmembrane region" description="Helical" evidence="17">
    <location>
        <begin position="156"/>
        <end position="173"/>
    </location>
</feature>
<evidence type="ECO:0000256" key="2">
    <source>
        <dbReference type="ARBA" id="ARBA00001946"/>
    </source>
</evidence>
<feature type="transmembrane region" description="Helical" evidence="17">
    <location>
        <begin position="383"/>
        <end position="401"/>
    </location>
</feature>
<evidence type="ECO:0000256" key="13">
    <source>
        <dbReference type="ARBA" id="ARBA00023136"/>
    </source>
</evidence>
<dbReference type="EMBL" id="AGJL01000007">
    <property type="protein sequence ID" value="EHP88528.1"/>
    <property type="molecule type" value="Genomic_DNA"/>
</dbReference>
<comment type="subcellular location">
    <subcellularLocation>
        <location evidence="3">Cell membrane</location>
        <topology evidence="3">Multi-pass membrane protein</topology>
    </subcellularLocation>
</comment>
<evidence type="ECO:0000256" key="6">
    <source>
        <dbReference type="ARBA" id="ARBA00012602"/>
    </source>
</evidence>
<keyword evidence="20" id="KW-1185">Reference proteome</keyword>
<keyword evidence="8 19" id="KW-0808">Transferase</keyword>
<comment type="pathway">
    <text evidence="4">Protein modification; protein glycosylation.</text>
</comment>
<dbReference type="GO" id="GO:0005886">
    <property type="term" value="C:plasma membrane"/>
    <property type="evidence" value="ECO:0007669"/>
    <property type="project" value="UniProtKB-SubCell"/>
</dbReference>
<feature type="transmembrane region" description="Helical" evidence="17">
    <location>
        <begin position="193"/>
        <end position="215"/>
    </location>
</feature>
<dbReference type="Gene3D" id="3.40.50.12610">
    <property type="match status" value="1"/>
</dbReference>
<feature type="transmembrane region" description="Helical" evidence="17">
    <location>
        <begin position="359"/>
        <end position="377"/>
    </location>
</feature>
<evidence type="ECO:0000256" key="12">
    <source>
        <dbReference type="ARBA" id="ARBA00022989"/>
    </source>
</evidence>
<feature type="transmembrane region" description="Helical" evidence="17">
    <location>
        <begin position="326"/>
        <end position="347"/>
    </location>
</feature>
<name>H1KX97_9EURY</name>
<feature type="transmembrane region" description="Helical" evidence="17">
    <location>
        <begin position="127"/>
        <end position="144"/>
    </location>
</feature>
<dbReference type="GO" id="GO:0046872">
    <property type="term" value="F:metal ion binding"/>
    <property type="evidence" value="ECO:0007669"/>
    <property type="project" value="UniProtKB-KW"/>
</dbReference>
<evidence type="ECO:0000256" key="10">
    <source>
        <dbReference type="ARBA" id="ARBA00022723"/>
    </source>
</evidence>
<feature type="transmembrane region" description="Helical" evidence="17">
    <location>
        <begin position="421"/>
        <end position="440"/>
    </location>
</feature>
<evidence type="ECO:0000259" key="18">
    <source>
        <dbReference type="Pfam" id="PF02516"/>
    </source>
</evidence>
<dbReference type="InterPro" id="IPR048307">
    <property type="entry name" value="STT3_N"/>
</dbReference>
<feature type="transmembrane region" description="Helical" evidence="17">
    <location>
        <begin position="224"/>
        <end position="244"/>
    </location>
</feature>
<evidence type="ECO:0000256" key="15">
    <source>
        <dbReference type="ARBA" id="ARBA00030679"/>
    </source>
</evidence>
<sequence>MKFIDNISKNAKFWILILCIVILGFILRIKTLKYDLLLLADPWYHYAMIKSIVNNGYYIPFNNLSNHPFYGRSPNPSGLYWIPAILYWVVSKFYNVDLLKFVQIIPPIIGSLTVIPIYLIGKELKNRYLGITMAFVFAVSPIIVKSGLAGYYRGEVWMVFFGMFAVYYFLKYLNSLKMKFVFLSSVFTLLCSLVWNGWVYIPIIIGIIHFVYVIFKKEDVLKGFTIYIGCSLIFVGIWKVWFFYHYVSHLLVFLVLFGVYLFELVYIKYIKIKNASVYLGIFLLFGLFLILGFKMLNIDIVSKIISLILTGKIGKGPRIILTESFFSYWDLLLGFSIYIFLIVAFIVKIIRMLIKKSITFNYLLALALFVSSIVLCFNGVRYVFVGSLGFILPIGLIFSDFTENIQKRIINFKNYDISLKLRTVFSIFIFLILVSVPVVSSENQMSKITPYISEDWYKASLWMKDKDGKTIFTFWDQANWFIAISEKTVFTDTQTEFGNNPYKNAYVFCANYSTGVERLKELRANYVAVDKRTLLMWYWLQAFNKMDKDVKFNESFLCHLYYENISSKDLKLVFKSDDLKIYEVVYDKPVIYNVLCNNSKIRIYCYSPYTSKINATLKICEFNKTKVVFEKNFSFECYGDDIKLLNVSLDKGIYDVYVSDGEVTIKKVLVVR</sequence>
<feature type="transmembrane region" description="Helical" evidence="17">
    <location>
        <begin position="250"/>
        <end position="270"/>
    </location>
</feature>
<evidence type="ECO:0000256" key="8">
    <source>
        <dbReference type="ARBA" id="ARBA00022679"/>
    </source>
</evidence>
<accession>H1KX97</accession>
<gene>
    <name evidence="19" type="ORF">MetfoDRAFT_0420</name>
</gene>
<evidence type="ECO:0000256" key="17">
    <source>
        <dbReference type="SAM" id="Phobius"/>
    </source>
</evidence>
<dbReference type="PANTHER" id="PTHR13872">
    <property type="entry name" value="DOLICHYL-DIPHOSPHOOLIGOSACCHARIDE--PROTEIN GLYCOSYLTRANSFERASE SUBUNIT"/>
    <property type="match status" value="1"/>
</dbReference>
<dbReference type="Proteomes" id="UP000003706">
    <property type="component" value="Unassembled WGS sequence"/>
</dbReference>
<comment type="cofactor">
    <cofactor evidence="2">
        <name>Mg(2+)</name>
        <dbReference type="ChEBI" id="CHEBI:18420"/>
    </cofactor>
</comment>
<evidence type="ECO:0000256" key="7">
    <source>
        <dbReference type="ARBA" id="ARBA00022676"/>
    </source>
</evidence>